<dbReference type="GO" id="GO:0005576">
    <property type="term" value="C:extracellular region"/>
    <property type="evidence" value="ECO:0007669"/>
    <property type="project" value="UniProtKB-SubCell"/>
</dbReference>
<dbReference type="KEGG" id="bbel:109481029"/>
<dbReference type="PANTHER" id="PTHR10009:SF18">
    <property type="entry name" value="PROTEIN YELLOW-LIKE PROTEIN"/>
    <property type="match status" value="1"/>
</dbReference>
<keyword evidence="4" id="KW-1185">Reference proteome</keyword>
<dbReference type="PANTHER" id="PTHR10009">
    <property type="entry name" value="PROTEIN YELLOW-RELATED"/>
    <property type="match status" value="1"/>
</dbReference>
<evidence type="ECO:0000313" key="4">
    <source>
        <dbReference type="Proteomes" id="UP000515135"/>
    </source>
</evidence>
<dbReference type="OrthoDB" id="9977471at2759"/>
<evidence type="ECO:0000256" key="3">
    <source>
        <dbReference type="ARBA" id="ARBA00022525"/>
    </source>
</evidence>
<proteinExistence type="inferred from homology"/>
<comment type="subcellular location">
    <subcellularLocation>
        <location evidence="1">Secreted</location>
    </subcellularLocation>
</comment>
<evidence type="ECO:0000256" key="1">
    <source>
        <dbReference type="ARBA" id="ARBA00004613"/>
    </source>
</evidence>
<dbReference type="InterPro" id="IPR011042">
    <property type="entry name" value="6-blade_b-propeller_TolB-like"/>
</dbReference>
<dbReference type="GeneID" id="109481029"/>
<gene>
    <name evidence="5" type="primary">LOC109481029</name>
</gene>
<evidence type="ECO:0000256" key="2">
    <source>
        <dbReference type="ARBA" id="ARBA00009127"/>
    </source>
</evidence>
<dbReference type="Gene3D" id="2.120.10.30">
    <property type="entry name" value="TolB, C-terminal domain"/>
    <property type="match status" value="1"/>
</dbReference>
<name>A0A6P5A700_BRABE</name>
<accession>A0A6P5A700</accession>
<sequence>MWIIDNGRMNIFDPNLPQLCPPKLLVYDIRKRRMVRVHTFPNDVASNSTAFLNDIVIDSSADDSDEWFAYISDSSRAGAIVVYDYKQDRSHRY</sequence>
<dbReference type="Pfam" id="PF03022">
    <property type="entry name" value="MRJP"/>
    <property type="match status" value="1"/>
</dbReference>
<dbReference type="InterPro" id="IPR017996">
    <property type="entry name" value="MRJP/yellow-related"/>
</dbReference>
<dbReference type="RefSeq" id="XP_019639067.1">
    <property type="nucleotide sequence ID" value="XM_019783508.1"/>
</dbReference>
<dbReference type="AlphaFoldDB" id="A0A6P5A700"/>
<reference evidence="5" key="1">
    <citation type="submission" date="2025-08" db="UniProtKB">
        <authorList>
            <consortium name="RefSeq"/>
        </authorList>
    </citation>
    <scope>IDENTIFICATION</scope>
    <source>
        <tissue evidence="5">Gonad</tissue>
    </source>
</reference>
<evidence type="ECO:0000313" key="5">
    <source>
        <dbReference type="RefSeq" id="XP_019639067.1"/>
    </source>
</evidence>
<organism evidence="4 5">
    <name type="scientific">Branchiostoma belcheri</name>
    <name type="common">Amphioxus</name>
    <dbReference type="NCBI Taxonomy" id="7741"/>
    <lineage>
        <taxon>Eukaryota</taxon>
        <taxon>Metazoa</taxon>
        <taxon>Chordata</taxon>
        <taxon>Cephalochordata</taxon>
        <taxon>Leptocardii</taxon>
        <taxon>Amphioxiformes</taxon>
        <taxon>Branchiostomatidae</taxon>
        <taxon>Branchiostoma</taxon>
    </lineage>
</organism>
<keyword evidence="3" id="KW-0964">Secreted</keyword>
<protein>
    <submittedName>
        <fullName evidence="5">Major royal jelly protein 1-like</fullName>
    </submittedName>
</protein>
<dbReference type="Proteomes" id="UP000515135">
    <property type="component" value="Unplaced"/>
</dbReference>
<comment type="similarity">
    <text evidence="2">Belongs to the major royal jelly protein family.</text>
</comment>